<organism evidence="2 3">
    <name type="scientific">Richelia sinica FACHB-800</name>
    <dbReference type="NCBI Taxonomy" id="1357546"/>
    <lineage>
        <taxon>Bacteria</taxon>
        <taxon>Bacillati</taxon>
        <taxon>Cyanobacteriota</taxon>
        <taxon>Cyanophyceae</taxon>
        <taxon>Nostocales</taxon>
        <taxon>Nostocaceae</taxon>
        <taxon>Richelia</taxon>
    </lineage>
</organism>
<reference evidence="2" key="1">
    <citation type="submission" date="2017-04" db="EMBL/GenBank/DDBJ databases">
        <title>Genome deletions in a multicellular cyanobacterial endosymbiont for morphological adaptation in marine diatoms.</title>
        <authorList>
            <person name="Wang Y."/>
            <person name="Gao H."/>
            <person name="Li R."/>
            <person name="Xu X."/>
        </authorList>
    </citation>
    <scope>NUCLEOTIDE SEQUENCE</scope>
    <source>
        <strain evidence="2">FACHB 800</strain>
    </source>
</reference>
<feature type="region of interest" description="Disordered" evidence="1">
    <location>
        <begin position="1"/>
        <end position="35"/>
    </location>
</feature>
<dbReference type="AlphaFoldDB" id="A0A975T9K8"/>
<dbReference type="KEGG" id="rsin:B6N60_03145"/>
<sequence>MSNQNTNNNNKRRRNYTRSPRRLQPPQNLGKPKTE</sequence>
<name>A0A975T9K8_9NOST</name>
<gene>
    <name evidence="2" type="ORF">B6N60_03145</name>
</gene>
<protein>
    <submittedName>
        <fullName evidence="2">Uncharacterized protein</fullName>
    </submittedName>
</protein>
<dbReference type="Proteomes" id="UP000683511">
    <property type="component" value="Chromosome"/>
</dbReference>
<proteinExistence type="predicted"/>
<evidence type="ECO:0000256" key="1">
    <source>
        <dbReference type="SAM" id="MobiDB-lite"/>
    </source>
</evidence>
<evidence type="ECO:0000313" key="3">
    <source>
        <dbReference type="Proteomes" id="UP000683511"/>
    </source>
</evidence>
<feature type="compositionally biased region" description="Basic residues" evidence="1">
    <location>
        <begin position="10"/>
        <end position="21"/>
    </location>
</feature>
<accession>A0A975T9K8</accession>
<evidence type="ECO:0000313" key="2">
    <source>
        <dbReference type="EMBL" id="QXE24440.1"/>
    </source>
</evidence>
<keyword evidence="3" id="KW-1185">Reference proteome</keyword>
<dbReference type="EMBL" id="CP021056">
    <property type="protein sequence ID" value="QXE24440.1"/>
    <property type="molecule type" value="Genomic_DNA"/>
</dbReference>